<keyword evidence="2" id="KW-1185">Reference proteome</keyword>
<reference evidence="1 2" key="1">
    <citation type="submission" date="2023-03" db="EMBL/GenBank/DDBJ databases">
        <authorList>
            <person name="Pearce D."/>
        </authorList>
    </citation>
    <scope>NUCLEOTIDE SEQUENCE [LARGE SCALE GENOMIC DNA]</scope>
    <source>
        <strain evidence="1">Msz</strain>
    </source>
</reference>
<dbReference type="EMBL" id="OX458333">
    <property type="protein sequence ID" value="CAI8823976.1"/>
    <property type="molecule type" value="Genomic_DNA"/>
</dbReference>
<accession>A0ABM9I1B1</accession>
<evidence type="ECO:0000313" key="1">
    <source>
        <dbReference type="EMBL" id="CAI8823976.1"/>
    </source>
</evidence>
<proteinExistence type="predicted"/>
<dbReference type="Proteomes" id="UP001162030">
    <property type="component" value="Chromosome"/>
</dbReference>
<organism evidence="1 2">
    <name type="scientific">Methylocaldum szegediense</name>
    <dbReference type="NCBI Taxonomy" id="73780"/>
    <lineage>
        <taxon>Bacteria</taxon>
        <taxon>Pseudomonadati</taxon>
        <taxon>Pseudomonadota</taxon>
        <taxon>Gammaproteobacteria</taxon>
        <taxon>Methylococcales</taxon>
        <taxon>Methylococcaceae</taxon>
        <taxon>Methylocaldum</taxon>
    </lineage>
</organism>
<protein>
    <submittedName>
        <fullName evidence="1">Uncharacterized protein</fullName>
    </submittedName>
</protein>
<sequence length="111" mass="12886">MTDLLDLAFTLETQAQTSRWMPRGFRSCCKAIRQAIQSGDLVSAHHWLNSVWCPDTKHLLRPVRETLQDRMTEREHRIFSALVHEPGLPSRPGKLAHQILEAKIRKLQSQY</sequence>
<evidence type="ECO:0000313" key="2">
    <source>
        <dbReference type="Proteomes" id="UP001162030"/>
    </source>
</evidence>
<name>A0ABM9I1B1_9GAMM</name>
<gene>
    <name evidence="1" type="ORF">MSZNOR_2016</name>
</gene>